<proteinExistence type="predicted"/>
<dbReference type="KEGG" id="ote:Oter_4492"/>
<sequence>MPHTSSFGKPKSTLLAIFARQRRQSLIWFLVAIAAWLWAAWDRHVLVEQLTRKREVLVIDSLGTYYVSPVVDIQHAKDLHALQTKWACKALFERNPEGMDHPELFKQLFLKDAAKTAQTAIDKTKAEFQAKSLHQKAEIDPPEVLSARDNSFYTSANVQLIRVGAYQGTPITEVLRYRVKFKFVPNPDMTRNGRFPTAVAAFQVERAEKS</sequence>
<keyword evidence="1" id="KW-0472">Membrane</keyword>
<dbReference type="EMBL" id="CP001032">
    <property type="protein sequence ID" value="ACB77763.1"/>
    <property type="molecule type" value="Genomic_DNA"/>
</dbReference>
<keyword evidence="3" id="KW-1185">Reference proteome</keyword>
<evidence type="ECO:0008006" key="4">
    <source>
        <dbReference type="Google" id="ProtNLM"/>
    </source>
</evidence>
<feature type="transmembrane region" description="Helical" evidence="1">
    <location>
        <begin position="25"/>
        <end position="41"/>
    </location>
</feature>
<reference evidence="2 3" key="1">
    <citation type="journal article" date="2011" name="J. Bacteriol.">
        <title>Genome sequence of the verrucomicrobium Opitutus terrae PB90-1, an abundant inhabitant of rice paddy soil ecosystems.</title>
        <authorList>
            <person name="van Passel M.W."/>
            <person name="Kant R."/>
            <person name="Palva A."/>
            <person name="Copeland A."/>
            <person name="Lucas S."/>
            <person name="Lapidus A."/>
            <person name="Glavina del Rio T."/>
            <person name="Pitluck S."/>
            <person name="Goltsman E."/>
            <person name="Clum A."/>
            <person name="Sun H."/>
            <person name="Schmutz J."/>
            <person name="Larimer F.W."/>
            <person name="Land M.L."/>
            <person name="Hauser L."/>
            <person name="Kyrpides N."/>
            <person name="Mikhailova N."/>
            <person name="Richardson P.P."/>
            <person name="Janssen P.H."/>
            <person name="de Vos W.M."/>
            <person name="Smidt H."/>
        </authorList>
    </citation>
    <scope>NUCLEOTIDE SEQUENCE [LARGE SCALE GENOMIC DNA]</scope>
    <source>
        <strain evidence="3">DSM 11246 / JCM 15787 / PB90-1</strain>
    </source>
</reference>
<keyword evidence="1" id="KW-1133">Transmembrane helix</keyword>
<dbReference type="HOGENOM" id="CLU_1309109_0_0_0"/>
<evidence type="ECO:0000313" key="3">
    <source>
        <dbReference type="Proteomes" id="UP000007013"/>
    </source>
</evidence>
<dbReference type="Proteomes" id="UP000007013">
    <property type="component" value="Chromosome"/>
</dbReference>
<organism evidence="2 3">
    <name type="scientific">Opitutus terrae (strain DSM 11246 / JCM 15787 / PB90-1)</name>
    <dbReference type="NCBI Taxonomy" id="452637"/>
    <lineage>
        <taxon>Bacteria</taxon>
        <taxon>Pseudomonadati</taxon>
        <taxon>Verrucomicrobiota</taxon>
        <taxon>Opitutia</taxon>
        <taxon>Opitutales</taxon>
        <taxon>Opitutaceae</taxon>
        <taxon>Opitutus</taxon>
    </lineage>
</organism>
<gene>
    <name evidence="2" type="ordered locus">Oter_4492</name>
</gene>
<dbReference type="STRING" id="452637.Oter_4492"/>
<evidence type="ECO:0000256" key="1">
    <source>
        <dbReference type="SAM" id="Phobius"/>
    </source>
</evidence>
<evidence type="ECO:0000313" key="2">
    <source>
        <dbReference type="EMBL" id="ACB77763.1"/>
    </source>
</evidence>
<dbReference type="AlphaFoldDB" id="B1ZQ44"/>
<accession>B1ZQ44</accession>
<dbReference type="RefSeq" id="WP_012377277.1">
    <property type="nucleotide sequence ID" value="NC_010571.1"/>
</dbReference>
<name>B1ZQ44_OPITP</name>
<protein>
    <recommendedName>
        <fullName evidence="4">Bacterial virulence protein VirB8 domain-containing protein</fullName>
    </recommendedName>
</protein>
<keyword evidence="1" id="KW-0812">Transmembrane</keyword>